<protein>
    <recommendedName>
        <fullName evidence="3">RecJ-like exonuclease</fullName>
    </recommendedName>
</protein>
<evidence type="ECO:0008006" key="3">
    <source>
        <dbReference type="Google" id="ProtNLM"/>
    </source>
</evidence>
<dbReference type="AlphaFoldDB" id="A0A1J1ADV3"/>
<dbReference type="KEGG" id="hhsr:HSR6_1317"/>
<organism evidence="1 2">
    <name type="scientific">Halodesulfurarchaeum formicicum</name>
    <dbReference type="NCBI Taxonomy" id="1873524"/>
    <lineage>
        <taxon>Archaea</taxon>
        <taxon>Methanobacteriati</taxon>
        <taxon>Methanobacteriota</taxon>
        <taxon>Stenosarchaea group</taxon>
        <taxon>Halobacteria</taxon>
        <taxon>Halobacteriales</taxon>
        <taxon>Halobacteriaceae</taxon>
        <taxon>Halodesulfurarchaeum</taxon>
    </lineage>
</organism>
<dbReference type="GeneID" id="30417846"/>
<dbReference type="EMBL" id="CP016804">
    <property type="protein sequence ID" value="APE95761.1"/>
    <property type="molecule type" value="Genomic_DNA"/>
</dbReference>
<name>A0A1J1ADV3_9EURY</name>
<keyword evidence="2" id="KW-1185">Reference proteome</keyword>
<evidence type="ECO:0000313" key="2">
    <source>
        <dbReference type="Proteomes" id="UP000186165"/>
    </source>
</evidence>
<gene>
    <name evidence="1" type="ORF">HSR6_1317</name>
</gene>
<sequence>MATTGTADENWTPDGLAGHLREVSLARVVSRADGDGLAAAAILGRALAARNIPRHLSLSPTAADATTRLSESSTAVTLGFPVGEHVCDADAASLCAYEVARELGTDPDPGLAIAGAVAAGTEPQGPALDAARERGLTNRPGLAIPTTDPAVGLAHTGLVHADFSGSVEAARDFLAPLDLPAELDPDANERLASAVALAATDTARPDRATRAIEAAIAPRSSPTDLETVEGYGDVLNASAAMAPGRALAALLGTPELPTLRTLWEQYGTALHRAVDDLAPAEGPVAMGTVEAIPPRDVARLGRDFQVDADRLYVAGPGAITLASSEVDARERLEIEFPEAAITGTDRLATVRTETDLETVLTEVEPDR</sequence>
<dbReference type="RefSeq" id="WP_071933166.1">
    <property type="nucleotide sequence ID" value="NZ_CP016804.1"/>
</dbReference>
<accession>A0A1J1ADV3</accession>
<dbReference type="Proteomes" id="UP000186165">
    <property type="component" value="Chromosome"/>
</dbReference>
<reference evidence="2" key="1">
    <citation type="submission" date="2016-08" db="EMBL/GenBank/DDBJ databases">
        <title>Discovery of first anaerobic lithoheterotrophic haloarchae widely represented in hypersaline habitats.</title>
        <authorList>
            <person name="Sorokin D.Y."/>
            <person name="Kublanov I.V."/>
            <person name="Roman P."/>
            <person name="Sinninghe Damste J.S."/>
            <person name="Golyshin P.N."/>
            <person name="Rojo D."/>
            <person name="Ciordia S."/>
            <person name="Mena Md.C."/>
            <person name="Ferrer M."/>
            <person name="Smedile F."/>
            <person name="Messina E."/>
            <person name="La Cono V."/>
            <person name="Yakimov M.M."/>
        </authorList>
    </citation>
    <scope>NUCLEOTIDE SEQUENCE [LARGE SCALE GENOMIC DNA]</scope>
    <source>
        <strain evidence="2">HSR6</strain>
    </source>
</reference>
<dbReference type="OrthoDB" id="157374at2157"/>
<proteinExistence type="predicted"/>
<evidence type="ECO:0000313" key="1">
    <source>
        <dbReference type="EMBL" id="APE95761.1"/>
    </source>
</evidence>